<protein>
    <recommendedName>
        <fullName evidence="2">NADP-dependent oxidoreductase domain-containing protein</fullName>
    </recommendedName>
</protein>
<dbReference type="InterPro" id="IPR036812">
    <property type="entry name" value="NAD(P)_OxRdtase_dom_sf"/>
</dbReference>
<organism evidence="3 4">
    <name type="scientific">Ramalina farinacea</name>
    <dbReference type="NCBI Taxonomy" id="258253"/>
    <lineage>
        <taxon>Eukaryota</taxon>
        <taxon>Fungi</taxon>
        <taxon>Dikarya</taxon>
        <taxon>Ascomycota</taxon>
        <taxon>Pezizomycotina</taxon>
        <taxon>Lecanoromycetes</taxon>
        <taxon>OSLEUM clade</taxon>
        <taxon>Lecanoromycetidae</taxon>
        <taxon>Lecanorales</taxon>
        <taxon>Lecanorineae</taxon>
        <taxon>Ramalinaceae</taxon>
        <taxon>Ramalina</taxon>
    </lineage>
</organism>
<dbReference type="Pfam" id="PF00248">
    <property type="entry name" value="Aldo_ket_red"/>
    <property type="match status" value="1"/>
</dbReference>
<keyword evidence="1" id="KW-0560">Oxidoreductase</keyword>
<dbReference type="AlphaFoldDB" id="A0AA43TWI0"/>
<feature type="domain" description="NADP-dependent oxidoreductase" evidence="2">
    <location>
        <begin position="112"/>
        <end position="318"/>
    </location>
</feature>
<evidence type="ECO:0000259" key="2">
    <source>
        <dbReference type="Pfam" id="PF00248"/>
    </source>
</evidence>
<sequence>MTGGSIKSEPGFSPAIDAQFVSQGADYIHNDPDGKFMRLDAHQVIKDTTDSLIYVNYGGIITMTPGLAKILGGSGDAESTPFGDAYIEMKFETGDERFKDLETSVFIGDSMGQVTGHNPADVPVALSKTLSDLGLDYLDLYLMHWPVSSQPSPSHPSGGNYISYLPTWLAMVALLQPPATTPPNIDPRPLVRHIGVSNFSPAQLKDLVPKPAVHQFELHPYLQQRQFLSLHAELGINVTAYSPLANLNYNPNPKGDAPPSILENDRISEIAEKRGCTNAQVALQWGMRGGWSVIPKSQHADRIEENYKAKDCVLTKEDETVMLEVGEQWVKRFNNPSKGWGLPLYQGLDDA</sequence>
<reference evidence="3" key="1">
    <citation type="journal article" date="2023" name="Genome Biol. Evol.">
        <title>First Whole Genome Sequence and Flow Cytometry Genome Size Data for the Lichen-Forming Fungus Ramalina farinacea (Ascomycota).</title>
        <authorList>
            <person name="Llewellyn T."/>
            <person name="Mian S."/>
            <person name="Hill R."/>
            <person name="Leitch I.J."/>
            <person name="Gaya E."/>
        </authorList>
    </citation>
    <scope>NUCLEOTIDE SEQUENCE</scope>
    <source>
        <strain evidence="3">LIQ254RAFAR</strain>
    </source>
</reference>
<dbReference type="InterPro" id="IPR020471">
    <property type="entry name" value="AKR"/>
</dbReference>
<dbReference type="PRINTS" id="PR00069">
    <property type="entry name" value="ALDKETRDTASE"/>
</dbReference>
<evidence type="ECO:0000313" key="4">
    <source>
        <dbReference type="Proteomes" id="UP001161017"/>
    </source>
</evidence>
<dbReference type="EMBL" id="JAPUFD010000012">
    <property type="protein sequence ID" value="MDI1490488.1"/>
    <property type="molecule type" value="Genomic_DNA"/>
</dbReference>
<evidence type="ECO:0000313" key="3">
    <source>
        <dbReference type="EMBL" id="MDI1490488.1"/>
    </source>
</evidence>
<dbReference type="PANTHER" id="PTHR11732">
    <property type="entry name" value="ALDO/KETO REDUCTASE"/>
    <property type="match status" value="1"/>
</dbReference>
<dbReference type="Proteomes" id="UP001161017">
    <property type="component" value="Unassembled WGS sequence"/>
</dbReference>
<proteinExistence type="predicted"/>
<evidence type="ECO:0000256" key="1">
    <source>
        <dbReference type="ARBA" id="ARBA00023002"/>
    </source>
</evidence>
<dbReference type="InterPro" id="IPR023210">
    <property type="entry name" value="NADP_OxRdtase_dom"/>
</dbReference>
<keyword evidence="4" id="KW-1185">Reference proteome</keyword>
<accession>A0AA43TWI0</accession>
<dbReference type="GO" id="GO:0016491">
    <property type="term" value="F:oxidoreductase activity"/>
    <property type="evidence" value="ECO:0007669"/>
    <property type="project" value="UniProtKB-KW"/>
</dbReference>
<dbReference type="SUPFAM" id="SSF51430">
    <property type="entry name" value="NAD(P)-linked oxidoreductase"/>
    <property type="match status" value="1"/>
</dbReference>
<comment type="caution">
    <text evidence="3">The sequence shown here is derived from an EMBL/GenBank/DDBJ whole genome shotgun (WGS) entry which is preliminary data.</text>
</comment>
<gene>
    <name evidence="3" type="ORF">OHK93_001691</name>
</gene>
<name>A0AA43TWI0_9LECA</name>
<dbReference type="Gene3D" id="3.20.20.100">
    <property type="entry name" value="NADP-dependent oxidoreductase domain"/>
    <property type="match status" value="1"/>
</dbReference>